<dbReference type="GO" id="GO:0033281">
    <property type="term" value="C:TAT protein transport complex"/>
    <property type="evidence" value="ECO:0007669"/>
    <property type="project" value="UniProtKB-UniRule"/>
</dbReference>
<keyword evidence="7 9" id="KW-0811">Translocation</keyword>
<organism evidence="12 13">
    <name type="scientific">Aestuariirhabdus litorea</name>
    <dbReference type="NCBI Taxonomy" id="2528527"/>
    <lineage>
        <taxon>Bacteria</taxon>
        <taxon>Pseudomonadati</taxon>
        <taxon>Pseudomonadota</taxon>
        <taxon>Gammaproteobacteria</taxon>
        <taxon>Oceanospirillales</taxon>
        <taxon>Aestuariirhabdaceae</taxon>
        <taxon>Aestuariirhabdus</taxon>
    </lineage>
</organism>
<keyword evidence="6 9" id="KW-1133">Transmembrane helix</keyword>
<evidence type="ECO:0000256" key="8">
    <source>
        <dbReference type="ARBA" id="ARBA00023136"/>
    </source>
</evidence>
<dbReference type="PRINTS" id="PR01506">
    <property type="entry name" value="TATBPROTEIN"/>
</dbReference>
<evidence type="ECO:0000313" key="12">
    <source>
        <dbReference type="EMBL" id="RRJ83133.1"/>
    </source>
</evidence>
<dbReference type="PANTHER" id="PTHR33162">
    <property type="entry name" value="SEC-INDEPENDENT PROTEIN TRANSLOCASE PROTEIN TATA, CHLOROPLASTIC"/>
    <property type="match status" value="1"/>
</dbReference>
<comment type="similarity">
    <text evidence="9">Belongs to the TatB family.</text>
</comment>
<evidence type="ECO:0000256" key="9">
    <source>
        <dbReference type="HAMAP-Rule" id="MF_00237"/>
    </source>
</evidence>
<evidence type="ECO:0000256" key="11">
    <source>
        <dbReference type="SAM" id="Phobius"/>
    </source>
</evidence>
<reference evidence="12 13" key="2">
    <citation type="submission" date="2018-12" db="EMBL/GenBank/DDBJ databases">
        <title>Simiduia agarivorans gen. nov., sp. nov., a marine, agarolytic bacterium isolated from shallow coastal water from Keelung, Taiwan.</title>
        <authorList>
            <person name="Shieh W.Y."/>
        </authorList>
    </citation>
    <scope>NUCLEOTIDE SEQUENCE [LARGE SCALE GENOMIC DNA]</scope>
    <source>
        <strain evidence="12 13">GTF-13</strain>
    </source>
</reference>
<gene>
    <name evidence="9 12" type="primary">tatB</name>
    <name evidence="12" type="ORF">D0544_14955</name>
</gene>
<comment type="function">
    <text evidence="9">Part of the twin-arginine translocation (Tat) system that transports large folded proteins containing a characteristic twin-arginine motif in their signal peptide across membranes. Together with TatC, TatB is part of a receptor directly interacting with Tat signal peptides. TatB may form an oligomeric binding site that transiently accommodates folded Tat precursor proteins before their translocation.</text>
</comment>
<feature type="region of interest" description="Disordered" evidence="10">
    <location>
        <begin position="88"/>
        <end position="139"/>
    </location>
</feature>
<dbReference type="PANTHER" id="PTHR33162:SF1">
    <property type="entry name" value="SEC-INDEPENDENT PROTEIN TRANSLOCASE PROTEIN TATA, CHLOROPLASTIC"/>
    <property type="match status" value="1"/>
</dbReference>
<dbReference type="AlphaFoldDB" id="A0A3P3VQN3"/>
<comment type="subunit">
    <text evidence="9">The Tat system comprises two distinct complexes: a TatABC complex, containing multiple copies of TatA, TatB and TatC subunits, and a separate TatA complex, containing only TatA subunits. Substrates initially bind to the TatABC complex, which probably triggers association of the separate TatA complex to form the active translocon.</text>
</comment>
<evidence type="ECO:0000256" key="10">
    <source>
        <dbReference type="SAM" id="MobiDB-lite"/>
    </source>
</evidence>
<keyword evidence="5 9" id="KW-0653">Protein transport</keyword>
<dbReference type="HAMAP" id="MF_00237">
    <property type="entry name" value="TatB"/>
    <property type="match status" value="1"/>
</dbReference>
<dbReference type="Pfam" id="PF02416">
    <property type="entry name" value="TatA_B_E"/>
    <property type="match status" value="1"/>
</dbReference>
<keyword evidence="8 9" id="KW-0472">Membrane</keyword>
<dbReference type="EMBL" id="QWEZ01000002">
    <property type="protein sequence ID" value="RRJ83133.1"/>
    <property type="molecule type" value="Genomic_DNA"/>
</dbReference>
<dbReference type="GO" id="GO:0008320">
    <property type="term" value="F:protein transmembrane transporter activity"/>
    <property type="evidence" value="ECO:0007669"/>
    <property type="project" value="UniProtKB-UniRule"/>
</dbReference>
<evidence type="ECO:0000256" key="2">
    <source>
        <dbReference type="ARBA" id="ARBA00022448"/>
    </source>
</evidence>
<name>A0A3P3VQN3_9GAMM</name>
<dbReference type="InterPro" id="IPR018448">
    <property type="entry name" value="TatB"/>
</dbReference>
<accession>A0A3P3VQN3</accession>
<evidence type="ECO:0000256" key="5">
    <source>
        <dbReference type="ARBA" id="ARBA00022927"/>
    </source>
</evidence>
<evidence type="ECO:0000256" key="4">
    <source>
        <dbReference type="ARBA" id="ARBA00022692"/>
    </source>
</evidence>
<feature type="transmembrane region" description="Helical" evidence="11">
    <location>
        <begin position="6"/>
        <end position="22"/>
    </location>
</feature>
<protein>
    <recommendedName>
        <fullName evidence="9">Sec-independent protein translocase protein TatB</fullName>
    </recommendedName>
</protein>
<dbReference type="InterPro" id="IPR003369">
    <property type="entry name" value="TatA/B/E"/>
</dbReference>
<dbReference type="GO" id="GO:0043953">
    <property type="term" value="P:protein transport by the Tat complex"/>
    <property type="evidence" value="ECO:0007669"/>
    <property type="project" value="UniProtKB-UniRule"/>
</dbReference>
<keyword evidence="4 9" id="KW-0812">Transmembrane</keyword>
<comment type="caution">
    <text evidence="12">The sequence shown here is derived from an EMBL/GenBank/DDBJ whole genome shotgun (WGS) entry which is preliminary data.</text>
</comment>
<keyword evidence="13" id="KW-1185">Reference proteome</keyword>
<comment type="subcellular location">
    <subcellularLocation>
        <location evidence="9">Cell membrane</location>
        <topology evidence="9">Single-pass membrane protein</topology>
    </subcellularLocation>
    <subcellularLocation>
        <location evidence="1">Membrane</location>
        <topology evidence="1">Single-pass membrane protein</topology>
    </subcellularLocation>
</comment>
<evidence type="ECO:0000256" key="7">
    <source>
        <dbReference type="ARBA" id="ARBA00023010"/>
    </source>
</evidence>
<sequence length="139" mass="15193">MFDIGFAELVIIGIVALLVLGPERLPTAVRTIALWIGRLKRGFASVKSEIEREVGADEIRRQLHNESVLKELGETGRELQGDIKKAQQDINRTLHHERLDSDINPYQSSTKATADKPAASAPDEASKPAAKPDANQSNA</sequence>
<dbReference type="Gene3D" id="1.20.5.3310">
    <property type="match status" value="1"/>
</dbReference>
<evidence type="ECO:0000313" key="13">
    <source>
        <dbReference type="Proteomes" id="UP000280792"/>
    </source>
</evidence>
<dbReference type="RefSeq" id="WP_125017525.1">
    <property type="nucleotide sequence ID" value="NZ_QWEZ01000002.1"/>
</dbReference>
<dbReference type="Proteomes" id="UP000280792">
    <property type="component" value="Unassembled WGS sequence"/>
</dbReference>
<keyword evidence="2 9" id="KW-0813">Transport</keyword>
<dbReference type="NCBIfam" id="TIGR01410">
    <property type="entry name" value="tatB"/>
    <property type="match status" value="1"/>
</dbReference>
<proteinExistence type="inferred from homology"/>
<feature type="compositionally biased region" description="Basic and acidic residues" evidence="10">
    <location>
        <begin position="88"/>
        <end position="101"/>
    </location>
</feature>
<reference evidence="12 13" key="1">
    <citation type="submission" date="2018-08" db="EMBL/GenBank/DDBJ databases">
        <authorList>
            <person name="Khan S.A."/>
        </authorList>
    </citation>
    <scope>NUCLEOTIDE SEQUENCE [LARGE SCALE GENOMIC DNA]</scope>
    <source>
        <strain evidence="12 13">GTF-13</strain>
    </source>
</reference>
<evidence type="ECO:0000256" key="1">
    <source>
        <dbReference type="ARBA" id="ARBA00004167"/>
    </source>
</evidence>
<keyword evidence="3 9" id="KW-1003">Cell membrane</keyword>
<evidence type="ECO:0000256" key="3">
    <source>
        <dbReference type="ARBA" id="ARBA00022475"/>
    </source>
</evidence>
<evidence type="ECO:0000256" key="6">
    <source>
        <dbReference type="ARBA" id="ARBA00022989"/>
    </source>
</evidence>